<protein>
    <submittedName>
        <fullName evidence="1">DUF2288 domain-containing protein</fullName>
    </submittedName>
</protein>
<comment type="caution">
    <text evidence="1">The sequence shown here is derived from an EMBL/GenBank/DDBJ whole genome shotgun (WGS) entry which is preliminary data.</text>
</comment>
<dbReference type="Proteomes" id="UP000654482">
    <property type="component" value="Unassembled WGS sequence"/>
</dbReference>
<keyword evidence="2" id="KW-1185">Reference proteome</keyword>
<evidence type="ECO:0000313" key="2">
    <source>
        <dbReference type="Proteomes" id="UP000654482"/>
    </source>
</evidence>
<dbReference type="AlphaFoldDB" id="A0A8J7DXW4"/>
<evidence type="ECO:0000313" key="1">
    <source>
        <dbReference type="EMBL" id="MBE9116448.1"/>
    </source>
</evidence>
<proteinExistence type="predicted"/>
<sequence>MTVELREELAQSLDEAEWDWLMPHAKRDVVIVVSPDLNLLDVGVAIANDNATLVQSWIGTQQVHKPSADELNTWNQNPSKRFNTLIVQPFVVVQEWTEKTTPS</sequence>
<name>A0A8J7DXW4_9CYAN</name>
<accession>A0A8J7DXW4</accession>
<dbReference type="InterPro" id="IPR018741">
    <property type="entry name" value="DUF2288"/>
</dbReference>
<gene>
    <name evidence="1" type="ORF">IQ249_11110</name>
</gene>
<dbReference type="RefSeq" id="WP_194029541.1">
    <property type="nucleotide sequence ID" value="NZ_JADEWZ010000014.1"/>
</dbReference>
<organism evidence="1 2">
    <name type="scientific">Lusitaniella coriacea LEGE 07157</name>
    <dbReference type="NCBI Taxonomy" id="945747"/>
    <lineage>
        <taxon>Bacteria</taxon>
        <taxon>Bacillati</taxon>
        <taxon>Cyanobacteriota</taxon>
        <taxon>Cyanophyceae</taxon>
        <taxon>Spirulinales</taxon>
        <taxon>Lusitaniellaceae</taxon>
        <taxon>Lusitaniella</taxon>
    </lineage>
</organism>
<dbReference type="Pfam" id="PF10052">
    <property type="entry name" value="DUF2288"/>
    <property type="match status" value="1"/>
</dbReference>
<dbReference type="EMBL" id="JADEWZ010000014">
    <property type="protein sequence ID" value="MBE9116448.1"/>
    <property type="molecule type" value="Genomic_DNA"/>
</dbReference>
<reference evidence="1" key="1">
    <citation type="submission" date="2020-10" db="EMBL/GenBank/DDBJ databases">
        <authorList>
            <person name="Castelo-Branco R."/>
            <person name="Eusebio N."/>
            <person name="Adriana R."/>
            <person name="Vieira A."/>
            <person name="Brugerolle De Fraissinette N."/>
            <person name="Rezende De Castro R."/>
            <person name="Schneider M.P."/>
            <person name="Vasconcelos V."/>
            <person name="Leao P.N."/>
        </authorList>
    </citation>
    <scope>NUCLEOTIDE SEQUENCE</scope>
    <source>
        <strain evidence="1">LEGE 07157</strain>
    </source>
</reference>